<accession>A0A068XZG6</accession>
<sequence>MHLVEDTNGSVEKELPEFYKKWQYFCWREDKQQELGMQTHSWTEGGEYGGMGRELDRCEQNAESLNPKSLIMLLNYPSTSTSTHSFIQLIITWHQNTMTPKSALLHAFYVSTSGSSAMGHITTV</sequence>
<name>A0A068XZG6_ECHMU</name>
<gene>
    <name evidence="1" type="ORF">EmuJ_000512100</name>
</gene>
<evidence type="ECO:0000313" key="2">
    <source>
        <dbReference type="Proteomes" id="UP000017246"/>
    </source>
</evidence>
<keyword evidence="2" id="KW-1185">Reference proteome</keyword>
<proteinExistence type="predicted"/>
<evidence type="ECO:0000313" key="1">
    <source>
        <dbReference type="EMBL" id="CDS37835.1"/>
    </source>
</evidence>
<dbReference type="EMBL" id="LN902843">
    <property type="protein sequence ID" value="CDS37835.1"/>
    <property type="molecule type" value="Genomic_DNA"/>
</dbReference>
<dbReference type="AlphaFoldDB" id="A0A068XZG6"/>
<reference evidence="1" key="1">
    <citation type="journal article" date="2013" name="Nature">
        <title>The genomes of four tapeworm species reveal adaptations to parasitism.</title>
        <authorList>
            <person name="Tsai I.J."/>
            <person name="Zarowiecki M."/>
            <person name="Holroyd N."/>
            <person name="Garciarrubio A."/>
            <person name="Sanchez-Flores A."/>
            <person name="Brooks K.L."/>
            <person name="Tracey A."/>
            <person name="Bobes R.J."/>
            <person name="Fragoso G."/>
            <person name="Sciutto E."/>
            <person name="Aslett M."/>
            <person name="Beasley H."/>
            <person name="Bennett H.M."/>
            <person name="Cai J."/>
            <person name="Camicia F."/>
            <person name="Clark R."/>
            <person name="Cucher M."/>
            <person name="De Silva N."/>
            <person name="Day T.A."/>
            <person name="Deplazes P."/>
            <person name="Estrada K."/>
            <person name="Fernandez C."/>
            <person name="Holland P.W."/>
            <person name="Hou J."/>
            <person name="Hu S."/>
            <person name="Huckvale T."/>
            <person name="Hung S.S."/>
            <person name="Kamenetzky L."/>
            <person name="Keane J.A."/>
            <person name="Kiss F."/>
            <person name="Koziol U."/>
            <person name="Lambert O."/>
            <person name="Liu K."/>
            <person name="Luo X."/>
            <person name="Luo Y."/>
            <person name="Macchiaroli N."/>
            <person name="Nichol S."/>
            <person name="Paps J."/>
            <person name="Parkinson J."/>
            <person name="Pouchkina-Stantcheva N."/>
            <person name="Riddiford N."/>
            <person name="Rosenzvit M."/>
            <person name="Salinas G."/>
            <person name="Wasmuth J.D."/>
            <person name="Zamanian M."/>
            <person name="Zheng Y."/>
            <person name="Cai X."/>
            <person name="Soberon X."/>
            <person name="Olson P.D."/>
            <person name="Laclette J.P."/>
            <person name="Brehm K."/>
            <person name="Berriman M."/>
            <person name="Garciarrubio A."/>
            <person name="Bobes R.J."/>
            <person name="Fragoso G."/>
            <person name="Sanchez-Flores A."/>
            <person name="Estrada K."/>
            <person name="Cevallos M.A."/>
            <person name="Morett E."/>
            <person name="Gonzalez V."/>
            <person name="Portillo T."/>
            <person name="Ochoa-Leyva A."/>
            <person name="Jose M.V."/>
            <person name="Sciutto E."/>
            <person name="Landa A."/>
            <person name="Jimenez L."/>
            <person name="Valdes V."/>
            <person name="Carrero J.C."/>
            <person name="Larralde C."/>
            <person name="Morales-Montor J."/>
            <person name="Limon-Lason J."/>
            <person name="Soberon X."/>
            <person name="Laclette J.P."/>
        </authorList>
    </citation>
    <scope>NUCLEOTIDE SEQUENCE [LARGE SCALE GENOMIC DNA]</scope>
</reference>
<dbReference type="Proteomes" id="UP000017246">
    <property type="component" value="Unassembled WGS sequence"/>
</dbReference>
<organism evidence="1 2">
    <name type="scientific">Echinococcus multilocularis</name>
    <name type="common">Fox tapeworm</name>
    <dbReference type="NCBI Taxonomy" id="6211"/>
    <lineage>
        <taxon>Eukaryota</taxon>
        <taxon>Metazoa</taxon>
        <taxon>Spiralia</taxon>
        <taxon>Lophotrochozoa</taxon>
        <taxon>Platyhelminthes</taxon>
        <taxon>Cestoda</taxon>
        <taxon>Eucestoda</taxon>
        <taxon>Cyclophyllidea</taxon>
        <taxon>Taeniidae</taxon>
        <taxon>Echinococcus</taxon>
    </lineage>
</organism>
<protein>
    <submittedName>
        <fullName evidence="1">Expressed protein</fullName>
    </submittedName>
</protein>
<reference evidence="1" key="2">
    <citation type="submission" date="2015-11" db="EMBL/GenBank/DDBJ databases">
        <authorList>
            <person name="Zhang Y."/>
            <person name="Guo Z."/>
        </authorList>
    </citation>
    <scope>NUCLEOTIDE SEQUENCE</scope>
</reference>